<dbReference type="Gene3D" id="3.10.450.50">
    <property type="match status" value="1"/>
</dbReference>
<gene>
    <name evidence="2" type="ORF">WIS52_03410</name>
</gene>
<dbReference type="CDD" id="cd00531">
    <property type="entry name" value="NTF2_like"/>
    <property type="match status" value="1"/>
</dbReference>
<organism evidence="2 3">
    <name type="scientific">Pseudonocardia nematodicida</name>
    <dbReference type="NCBI Taxonomy" id="1206997"/>
    <lineage>
        <taxon>Bacteria</taxon>
        <taxon>Bacillati</taxon>
        <taxon>Actinomycetota</taxon>
        <taxon>Actinomycetes</taxon>
        <taxon>Pseudonocardiales</taxon>
        <taxon>Pseudonocardiaceae</taxon>
        <taxon>Pseudonocardia</taxon>
    </lineage>
</organism>
<dbReference type="InterPro" id="IPR032710">
    <property type="entry name" value="NTF2-like_dom_sf"/>
</dbReference>
<dbReference type="Proteomes" id="UP001494902">
    <property type="component" value="Unassembled WGS sequence"/>
</dbReference>
<comment type="caution">
    <text evidence="2">The sequence shown here is derived from an EMBL/GenBank/DDBJ whole genome shotgun (WGS) entry which is preliminary data.</text>
</comment>
<evidence type="ECO:0000313" key="3">
    <source>
        <dbReference type="Proteomes" id="UP001494902"/>
    </source>
</evidence>
<keyword evidence="3" id="KW-1185">Reference proteome</keyword>
<accession>A0ABV1K4X4</accession>
<sequence>MTSPAEDRIARLEARLEIEELVSRYALAADDRDLGALVACYTRDGVFDSLGGPVRGHDALRRTYRQRFAAFGPTLHTPHRVVLDELGPEDAAGRVSGHSEIVTEDGLFVVAHRYTDRYRREDGAWRFAARVSRIVYAMPLAELLTVTPGEPRARWPRLAPADADLPESLPSWVEFHRAPPEG</sequence>
<name>A0ABV1K4X4_9PSEU</name>
<evidence type="ECO:0000259" key="1">
    <source>
        <dbReference type="Pfam" id="PF13577"/>
    </source>
</evidence>
<dbReference type="SUPFAM" id="SSF54427">
    <property type="entry name" value="NTF2-like"/>
    <property type="match status" value="1"/>
</dbReference>
<evidence type="ECO:0000313" key="2">
    <source>
        <dbReference type="EMBL" id="MEQ3549509.1"/>
    </source>
</evidence>
<feature type="domain" description="SnoaL-like" evidence="1">
    <location>
        <begin position="11"/>
        <end position="130"/>
    </location>
</feature>
<protein>
    <submittedName>
        <fullName evidence="2">Nuclear transport factor 2 family protein</fullName>
    </submittedName>
</protein>
<dbReference type="Pfam" id="PF13577">
    <property type="entry name" value="SnoaL_4"/>
    <property type="match status" value="1"/>
</dbReference>
<dbReference type="EMBL" id="JBEDNQ010000001">
    <property type="protein sequence ID" value="MEQ3549509.1"/>
    <property type="molecule type" value="Genomic_DNA"/>
</dbReference>
<dbReference type="RefSeq" id="WP_349296582.1">
    <property type="nucleotide sequence ID" value="NZ_JBEDNQ010000001.1"/>
</dbReference>
<dbReference type="InterPro" id="IPR037401">
    <property type="entry name" value="SnoaL-like"/>
</dbReference>
<proteinExistence type="predicted"/>
<reference evidence="2 3" key="1">
    <citation type="submission" date="2024-03" db="EMBL/GenBank/DDBJ databases">
        <title>Draft genome sequence of Pseudonocardia nematodicida JCM 31783.</title>
        <authorList>
            <person name="Butdee W."/>
            <person name="Duangmal K."/>
        </authorList>
    </citation>
    <scope>NUCLEOTIDE SEQUENCE [LARGE SCALE GENOMIC DNA]</scope>
    <source>
        <strain evidence="2 3">JCM 31783</strain>
    </source>
</reference>